<comment type="caution">
    <text evidence="1">The sequence shown here is derived from an EMBL/GenBank/DDBJ whole genome shotgun (WGS) entry which is preliminary data.</text>
</comment>
<gene>
    <name evidence="1" type="ORF">AVEN_223428_1</name>
</gene>
<reference evidence="1 2" key="1">
    <citation type="journal article" date="2019" name="Sci. Rep.">
        <title>Orb-weaving spider Araneus ventricosus genome elucidates the spidroin gene catalogue.</title>
        <authorList>
            <person name="Kono N."/>
            <person name="Nakamura H."/>
            <person name="Ohtoshi R."/>
            <person name="Moran D.A.P."/>
            <person name="Shinohara A."/>
            <person name="Yoshida Y."/>
            <person name="Fujiwara M."/>
            <person name="Mori M."/>
            <person name="Tomita M."/>
            <person name="Arakawa K."/>
        </authorList>
    </citation>
    <scope>NUCLEOTIDE SEQUENCE [LARGE SCALE GENOMIC DNA]</scope>
</reference>
<keyword evidence="2" id="KW-1185">Reference proteome</keyword>
<dbReference type="Proteomes" id="UP000499080">
    <property type="component" value="Unassembled WGS sequence"/>
</dbReference>
<proteinExistence type="predicted"/>
<evidence type="ECO:0000313" key="2">
    <source>
        <dbReference type="Proteomes" id="UP000499080"/>
    </source>
</evidence>
<protein>
    <submittedName>
        <fullName evidence="1">Uncharacterized protein</fullName>
    </submittedName>
</protein>
<dbReference type="EMBL" id="BGPR01017033">
    <property type="protein sequence ID" value="GBN74920.1"/>
    <property type="molecule type" value="Genomic_DNA"/>
</dbReference>
<evidence type="ECO:0000313" key="1">
    <source>
        <dbReference type="EMBL" id="GBN74920.1"/>
    </source>
</evidence>
<dbReference type="AlphaFoldDB" id="A0A4Y2RHQ0"/>
<organism evidence="1 2">
    <name type="scientific">Araneus ventricosus</name>
    <name type="common">Orbweaver spider</name>
    <name type="synonym">Epeira ventricosa</name>
    <dbReference type="NCBI Taxonomy" id="182803"/>
    <lineage>
        <taxon>Eukaryota</taxon>
        <taxon>Metazoa</taxon>
        <taxon>Ecdysozoa</taxon>
        <taxon>Arthropoda</taxon>
        <taxon>Chelicerata</taxon>
        <taxon>Arachnida</taxon>
        <taxon>Araneae</taxon>
        <taxon>Araneomorphae</taxon>
        <taxon>Entelegynae</taxon>
        <taxon>Araneoidea</taxon>
        <taxon>Araneidae</taxon>
        <taxon>Araneus</taxon>
    </lineage>
</organism>
<accession>A0A4Y2RHQ0</accession>
<sequence>MCGPSVCVCPVSVWSVQSVWSVRAPVRVSVRVQCGPLSVSVLRACGPGVWSRVRPCASVRPCGACNCVRASVRPVCGLVRPSRPGPDYQVMSGPHYLGNHYFQTQSATAFQTGLEKFCCAQTRLKKKVQFVPQLTGKKVPAVPKPVPVSLAVPKLCLEESPASLKPIESPAVPKLALKKSPAAALNLL</sequence>
<name>A0A4Y2RHQ0_ARAVE</name>